<evidence type="ECO:0000313" key="1">
    <source>
        <dbReference type="EMBL" id="HIH08961.1"/>
    </source>
</evidence>
<dbReference type="EMBL" id="JAGVWF010000066">
    <property type="protein sequence ID" value="MBS3059676.1"/>
    <property type="molecule type" value="Genomic_DNA"/>
</dbReference>
<dbReference type="EMBL" id="DUFG01000032">
    <property type="protein sequence ID" value="HIH08961.1"/>
    <property type="molecule type" value="Genomic_DNA"/>
</dbReference>
<name>A0A7J4ITY4_9ARCH</name>
<dbReference type="Proteomes" id="UP000683213">
    <property type="component" value="Unassembled WGS sequence"/>
</dbReference>
<reference evidence="2" key="3">
    <citation type="submission" date="2021-05" db="EMBL/GenBank/DDBJ databases">
        <title>Protein family content uncovers lineage relationships and bacterial pathway maintenance mechanisms in DPANN archaea.</title>
        <authorList>
            <person name="Castelle C.J."/>
            <person name="Meheust R."/>
            <person name="Jaffe A.L."/>
            <person name="Seitz K."/>
            <person name="Gong X."/>
            <person name="Baker B.J."/>
            <person name="Banfield J.F."/>
        </authorList>
    </citation>
    <scope>NUCLEOTIDE SEQUENCE</scope>
    <source>
        <strain evidence="2">RIFCSPHIGHO2_01_FULL_GW2011_AR10_43_9</strain>
    </source>
</reference>
<evidence type="ECO:0000313" key="2">
    <source>
        <dbReference type="EMBL" id="MBS3059676.1"/>
    </source>
</evidence>
<comment type="caution">
    <text evidence="1">The sequence shown here is derived from an EMBL/GenBank/DDBJ whole genome shotgun (WGS) entry which is preliminary data.</text>
</comment>
<dbReference type="InterPro" id="IPR019270">
    <property type="entry name" value="DUF2283"/>
</dbReference>
<reference evidence="3" key="1">
    <citation type="journal article" date="2020" name="bioRxiv">
        <title>A rank-normalized archaeal taxonomy based on genome phylogeny resolves widespread incomplete and uneven classifications.</title>
        <authorList>
            <person name="Rinke C."/>
            <person name="Chuvochina M."/>
            <person name="Mussig A.J."/>
            <person name="Chaumeil P.-A."/>
            <person name="Waite D.W."/>
            <person name="Whitman W.B."/>
            <person name="Parks D.H."/>
            <person name="Hugenholtz P."/>
        </authorList>
    </citation>
    <scope>NUCLEOTIDE SEQUENCE [LARGE SCALE GENOMIC DNA]</scope>
</reference>
<dbReference type="Proteomes" id="UP000577419">
    <property type="component" value="Unassembled WGS sequence"/>
</dbReference>
<reference evidence="2" key="2">
    <citation type="submission" date="2021-03" db="EMBL/GenBank/DDBJ databases">
        <authorList>
            <person name="Jaffe A."/>
        </authorList>
    </citation>
    <scope>NUCLEOTIDE SEQUENCE</scope>
    <source>
        <strain evidence="2">RIFCSPHIGHO2_01_FULL_GW2011_AR10_43_9</strain>
    </source>
</reference>
<organism evidence="1 3">
    <name type="scientific">Candidatus Iainarchaeum sp</name>
    <dbReference type="NCBI Taxonomy" id="3101447"/>
    <lineage>
        <taxon>Archaea</taxon>
        <taxon>Candidatus Iainarchaeota</taxon>
        <taxon>Candidatus Iainarchaeia</taxon>
        <taxon>Candidatus Iainarchaeales</taxon>
        <taxon>Candidatus Iainarchaeaceae</taxon>
        <taxon>Candidatus Iainarchaeum</taxon>
    </lineage>
</organism>
<protein>
    <submittedName>
        <fullName evidence="1">DUF2283 domain-containing protein</fullName>
    </submittedName>
</protein>
<gene>
    <name evidence="1" type="ORF">HA237_06400</name>
    <name evidence="2" type="ORF">J4224_04610</name>
</gene>
<dbReference type="Pfam" id="PF10049">
    <property type="entry name" value="DUF2283"/>
    <property type="match status" value="1"/>
</dbReference>
<evidence type="ECO:0000313" key="3">
    <source>
        <dbReference type="Proteomes" id="UP000577419"/>
    </source>
</evidence>
<dbReference type="AlphaFoldDB" id="A0A7J4ITY4"/>
<accession>A0A7J4ITY4</accession>
<proteinExistence type="predicted"/>
<sequence length="68" mass="7749">MKKETWYDKEEDIVGIQVSKGDYWKSIELPNGVVIDISKDWKIMAVEISNAKKVFSGETKKVLQMATA</sequence>